<dbReference type="InterPro" id="IPR017850">
    <property type="entry name" value="Alkaline_phosphatase_core_sf"/>
</dbReference>
<keyword evidence="4" id="KW-0378">Hydrolase</keyword>
<dbReference type="InterPro" id="IPR000917">
    <property type="entry name" value="Sulfatase_N"/>
</dbReference>
<evidence type="ECO:0000256" key="1">
    <source>
        <dbReference type="ARBA" id="ARBA00001913"/>
    </source>
</evidence>
<feature type="signal peptide" evidence="7">
    <location>
        <begin position="1"/>
        <end position="21"/>
    </location>
</feature>
<comment type="similarity">
    <text evidence="2">Belongs to the sulfatase family.</text>
</comment>
<dbReference type="CDD" id="cd16029">
    <property type="entry name" value="4-S"/>
    <property type="match status" value="1"/>
</dbReference>
<dbReference type="InterPro" id="IPR047115">
    <property type="entry name" value="ARSB"/>
</dbReference>
<dbReference type="Gene3D" id="3.30.1120.10">
    <property type="match status" value="1"/>
</dbReference>
<keyword evidence="6" id="KW-0325">Glycoprotein</keyword>
<reference evidence="9" key="1">
    <citation type="submission" date="2020-11" db="EMBL/GenBank/DDBJ databases">
        <authorList>
            <person name="Tran Van P."/>
        </authorList>
    </citation>
    <scope>NUCLEOTIDE SEQUENCE</scope>
</reference>
<keyword evidence="7" id="KW-0732">Signal</keyword>
<evidence type="ECO:0000313" key="9">
    <source>
        <dbReference type="EMBL" id="CAD7252623.1"/>
    </source>
</evidence>
<dbReference type="Proteomes" id="UP000677054">
    <property type="component" value="Unassembled WGS sequence"/>
</dbReference>
<dbReference type="PROSITE" id="PS00523">
    <property type="entry name" value="SULFATASE_1"/>
    <property type="match status" value="1"/>
</dbReference>
<dbReference type="OrthoDB" id="103349at2759"/>
<dbReference type="EMBL" id="CAJPEV010004639">
    <property type="protein sequence ID" value="CAG0902107.1"/>
    <property type="molecule type" value="Genomic_DNA"/>
</dbReference>
<sequence length="546" mass="61855">MLHLVTFVFCLTYILPGFGNSDKPHPHIIIIVADDLGWNDVSIHGSSQIPTPNIDALGIHGIVLGRYYVTPLCTPSRSALMTGRYPIHTGMQNDVLYASEPWGLPLSFPLLPEHLAGLGYSRHIVGKWHLGHFHRRYTPTFRGFQSHYGYWTGHEDYYDHTAQEGEYWGYDFRRNMTVDRKASGIYATDLLTNESLTIIRSHDPSAPLFLYIAHLGVHSGNPYQPLQAPSEYIKRFSHIKDIKRRTYAAMVTKVDESVGYVIEALHKKDMLRDAIILFSTDNGGPAQGFNQNAASNWPLRGVKATLWEGGIRGVGLLWKAKLKKPGRVYPDLVHISDWLPTLYSAAGGNPMDLDAGIDGVDVWKALINNKSSPRREILHNIETSSGIYASLMVDNWKLITGEIYGGEWNGWYGPSGHENDTQSDHRDKFHSTSLANQLLARFRREKARHTEKQSLKRVKKGEVTCGPPPPHAMHNCQGGRRPCLFNVLNDPCEYVNVASEQPDILAQLLRRLQHYNQTAVPPLRKPSDPRANPIYWNYTWTNWMDY</sequence>
<dbReference type="Pfam" id="PF00884">
    <property type="entry name" value="Sulfatase"/>
    <property type="match status" value="1"/>
</dbReference>
<dbReference type="Gene3D" id="3.40.720.10">
    <property type="entry name" value="Alkaline Phosphatase, subunit A"/>
    <property type="match status" value="1"/>
</dbReference>
<gene>
    <name evidence="9" type="ORF">DSTB1V02_LOCUS12381</name>
</gene>
<dbReference type="PANTHER" id="PTHR10342">
    <property type="entry name" value="ARYLSULFATASE"/>
    <property type="match status" value="1"/>
</dbReference>
<evidence type="ECO:0000259" key="8">
    <source>
        <dbReference type="Pfam" id="PF00884"/>
    </source>
</evidence>
<keyword evidence="10" id="KW-1185">Reference proteome</keyword>
<feature type="chain" id="PRO_5036403191" description="Sulfatase N-terminal domain-containing protein" evidence="7">
    <location>
        <begin position="22"/>
        <end position="546"/>
    </location>
</feature>
<feature type="domain" description="Sulfatase N-terminal" evidence="8">
    <location>
        <begin position="26"/>
        <end position="347"/>
    </location>
</feature>
<evidence type="ECO:0000256" key="6">
    <source>
        <dbReference type="ARBA" id="ARBA00023180"/>
    </source>
</evidence>
<evidence type="ECO:0000256" key="4">
    <source>
        <dbReference type="ARBA" id="ARBA00022801"/>
    </source>
</evidence>
<dbReference type="EMBL" id="LR904156">
    <property type="protein sequence ID" value="CAD7252623.1"/>
    <property type="molecule type" value="Genomic_DNA"/>
</dbReference>
<keyword evidence="3" id="KW-0479">Metal-binding</keyword>
<dbReference type="SUPFAM" id="SSF53649">
    <property type="entry name" value="Alkaline phosphatase-like"/>
    <property type="match status" value="1"/>
</dbReference>
<evidence type="ECO:0000313" key="10">
    <source>
        <dbReference type="Proteomes" id="UP000677054"/>
    </source>
</evidence>
<evidence type="ECO:0000256" key="7">
    <source>
        <dbReference type="SAM" id="SignalP"/>
    </source>
</evidence>
<evidence type="ECO:0000256" key="2">
    <source>
        <dbReference type="ARBA" id="ARBA00008779"/>
    </source>
</evidence>
<organism evidence="9">
    <name type="scientific">Darwinula stevensoni</name>
    <dbReference type="NCBI Taxonomy" id="69355"/>
    <lineage>
        <taxon>Eukaryota</taxon>
        <taxon>Metazoa</taxon>
        <taxon>Ecdysozoa</taxon>
        <taxon>Arthropoda</taxon>
        <taxon>Crustacea</taxon>
        <taxon>Oligostraca</taxon>
        <taxon>Ostracoda</taxon>
        <taxon>Podocopa</taxon>
        <taxon>Podocopida</taxon>
        <taxon>Darwinulocopina</taxon>
        <taxon>Darwinuloidea</taxon>
        <taxon>Darwinulidae</taxon>
        <taxon>Darwinula</taxon>
    </lineage>
</organism>
<name>A0A7R9FRT9_9CRUS</name>
<dbReference type="PANTHER" id="PTHR10342:SF273">
    <property type="entry name" value="RE14504P"/>
    <property type="match status" value="1"/>
</dbReference>
<evidence type="ECO:0000256" key="3">
    <source>
        <dbReference type="ARBA" id="ARBA00022723"/>
    </source>
</evidence>
<keyword evidence="5" id="KW-0106">Calcium</keyword>
<protein>
    <recommendedName>
        <fullName evidence="8">Sulfatase N-terminal domain-containing protein</fullName>
    </recommendedName>
</protein>
<comment type="cofactor">
    <cofactor evidence="1">
        <name>Ca(2+)</name>
        <dbReference type="ChEBI" id="CHEBI:29108"/>
    </cofactor>
</comment>
<dbReference type="AlphaFoldDB" id="A0A7R9FRT9"/>
<dbReference type="GO" id="GO:0008484">
    <property type="term" value="F:sulfuric ester hydrolase activity"/>
    <property type="evidence" value="ECO:0007669"/>
    <property type="project" value="InterPro"/>
</dbReference>
<dbReference type="InterPro" id="IPR024607">
    <property type="entry name" value="Sulfatase_CS"/>
</dbReference>
<feature type="non-terminal residue" evidence="9">
    <location>
        <position position="1"/>
    </location>
</feature>
<accession>A0A7R9FRT9</accession>
<proteinExistence type="inferred from homology"/>
<dbReference type="GO" id="GO:0046872">
    <property type="term" value="F:metal ion binding"/>
    <property type="evidence" value="ECO:0007669"/>
    <property type="project" value="UniProtKB-KW"/>
</dbReference>
<evidence type="ECO:0000256" key="5">
    <source>
        <dbReference type="ARBA" id="ARBA00022837"/>
    </source>
</evidence>